<dbReference type="InterPro" id="IPR051676">
    <property type="entry name" value="UPF0053_domain"/>
</dbReference>
<evidence type="ECO:0000256" key="1">
    <source>
        <dbReference type="ARBA" id="ARBA00004651"/>
    </source>
</evidence>
<dbReference type="STRING" id="1007676.ABM34_11140"/>
<protein>
    <submittedName>
        <fullName evidence="14">Hemolysin</fullName>
    </submittedName>
</protein>
<feature type="transmembrane region" description="Helical" evidence="11">
    <location>
        <begin position="6"/>
        <end position="30"/>
    </location>
</feature>
<evidence type="ECO:0000313" key="14">
    <source>
        <dbReference type="EMBL" id="AKP68032.1"/>
    </source>
</evidence>
<dbReference type="PANTHER" id="PTHR43099:SF2">
    <property type="entry name" value="UPF0053 PROTEIN YRKA"/>
    <property type="match status" value="1"/>
</dbReference>
<name>A0A0H4QJD5_9LACO</name>
<evidence type="ECO:0000256" key="2">
    <source>
        <dbReference type="ARBA" id="ARBA00006337"/>
    </source>
</evidence>
<dbReference type="InterPro" id="IPR016169">
    <property type="entry name" value="FAD-bd_PCMH_sub2"/>
</dbReference>
<feature type="transmembrane region" description="Helical" evidence="11">
    <location>
        <begin position="143"/>
        <end position="165"/>
    </location>
</feature>
<dbReference type="SUPFAM" id="SSF54631">
    <property type="entry name" value="CBS-domain pair"/>
    <property type="match status" value="1"/>
</dbReference>
<feature type="domain" description="CBS" evidence="12">
    <location>
        <begin position="229"/>
        <end position="291"/>
    </location>
</feature>
<evidence type="ECO:0000256" key="5">
    <source>
        <dbReference type="ARBA" id="ARBA00022737"/>
    </source>
</evidence>
<dbReference type="GO" id="GO:0050660">
    <property type="term" value="F:flavin adenine dinucleotide binding"/>
    <property type="evidence" value="ECO:0007669"/>
    <property type="project" value="InterPro"/>
</dbReference>
<evidence type="ECO:0000313" key="15">
    <source>
        <dbReference type="Proteomes" id="UP000036106"/>
    </source>
</evidence>
<dbReference type="EMBL" id="CP012034">
    <property type="protein sequence ID" value="AKP68032.1"/>
    <property type="molecule type" value="Genomic_DNA"/>
</dbReference>
<dbReference type="PATRIC" id="fig|1007676.4.peg.2255"/>
<evidence type="ECO:0000256" key="8">
    <source>
        <dbReference type="ARBA" id="ARBA00023136"/>
    </source>
</evidence>
<dbReference type="InterPro" id="IPR005170">
    <property type="entry name" value="Transptr-assoc_dom"/>
</dbReference>
<feature type="domain" description="CBS" evidence="12">
    <location>
        <begin position="294"/>
        <end position="354"/>
    </location>
</feature>
<dbReference type="InterPro" id="IPR044751">
    <property type="entry name" value="Ion_transp-like_CBS"/>
</dbReference>
<comment type="subcellular location">
    <subcellularLocation>
        <location evidence="1">Cell membrane</location>
        <topology evidence="1">Multi-pass membrane protein</topology>
    </subcellularLocation>
</comment>
<dbReference type="Proteomes" id="UP000036106">
    <property type="component" value="Chromosome"/>
</dbReference>
<dbReference type="SMART" id="SM00116">
    <property type="entry name" value="CBS"/>
    <property type="match status" value="2"/>
</dbReference>
<dbReference type="RefSeq" id="WP_048705778.1">
    <property type="nucleotide sequence ID" value="NZ_CP012034.1"/>
</dbReference>
<feature type="domain" description="CNNM transmembrane" evidence="13">
    <location>
        <begin position="2"/>
        <end position="210"/>
    </location>
</feature>
<dbReference type="Gene3D" id="3.10.580.10">
    <property type="entry name" value="CBS-domain"/>
    <property type="match status" value="1"/>
</dbReference>
<evidence type="ECO:0000256" key="6">
    <source>
        <dbReference type="ARBA" id="ARBA00022989"/>
    </source>
</evidence>
<evidence type="ECO:0000256" key="11">
    <source>
        <dbReference type="SAM" id="Phobius"/>
    </source>
</evidence>
<evidence type="ECO:0000256" key="10">
    <source>
        <dbReference type="PROSITE-ProRule" id="PRU01193"/>
    </source>
</evidence>
<accession>A0A0H4QJD5</accession>
<dbReference type="OrthoDB" id="9798188at2"/>
<reference evidence="15" key="1">
    <citation type="submission" date="2015-07" db="EMBL/GenBank/DDBJ databases">
        <title>Lactobacillus ginsenosidimutans/EMML 3141/ whole genome sequencing.</title>
        <authorList>
            <person name="Kim M.K."/>
            <person name="Im W.-T."/>
            <person name="Srinivasan S."/>
            <person name="Lee J.-J."/>
        </authorList>
    </citation>
    <scope>NUCLEOTIDE SEQUENCE [LARGE SCALE GENOMIC DNA]</scope>
    <source>
        <strain evidence="15">EMML 3041</strain>
    </source>
</reference>
<dbReference type="InterPro" id="IPR046342">
    <property type="entry name" value="CBS_dom_sf"/>
</dbReference>
<evidence type="ECO:0000259" key="13">
    <source>
        <dbReference type="PROSITE" id="PS51846"/>
    </source>
</evidence>
<evidence type="ECO:0000256" key="3">
    <source>
        <dbReference type="ARBA" id="ARBA00022475"/>
    </source>
</evidence>
<comment type="similarity">
    <text evidence="2">Belongs to the UPF0053 family.</text>
</comment>
<organism evidence="14 15">
    <name type="scientific">Companilactobacillus ginsenosidimutans</name>
    <dbReference type="NCBI Taxonomy" id="1007676"/>
    <lineage>
        <taxon>Bacteria</taxon>
        <taxon>Bacillati</taxon>
        <taxon>Bacillota</taxon>
        <taxon>Bacilli</taxon>
        <taxon>Lactobacillales</taxon>
        <taxon>Lactobacillaceae</taxon>
        <taxon>Companilactobacillus</taxon>
    </lineage>
</organism>
<dbReference type="CDD" id="cd04590">
    <property type="entry name" value="CBS_pair_CorC_HlyC_assoc"/>
    <property type="match status" value="1"/>
</dbReference>
<dbReference type="AlphaFoldDB" id="A0A0H4QJD5"/>
<evidence type="ECO:0000259" key="12">
    <source>
        <dbReference type="PROSITE" id="PS51371"/>
    </source>
</evidence>
<dbReference type="PROSITE" id="PS51846">
    <property type="entry name" value="CNNM"/>
    <property type="match status" value="1"/>
</dbReference>
<keyword evidence="15" id="KW-1185">Reference proteome</keyword>
<proteinExistence type="inferred from homology"/>
<dbReference type="Pfam" id="PF01595">
    <property type="entry name" value="CNNM"/>
    <property type="match status" value="1"/>
</dbReference>
<feature type="transmembrane region" description="Helical" evidence="11">
    <location>
        <begin position="62"/>
        <end position="83"/>
    </location>
</feature>
<dbReference type="Pfam" id="PF00571">
    <property type="entry name" value="CBS"/>
    <property type="match status" value="2"/>
</dbReference>
<evidence type="ECO:0000256" key="4">
    <source>
        <dbReference type="ARBA" id="ARBA00022692"/>
    </source>
</evidence>
<dbReference type="InterPro" id="IPR036318">
    <property type="entry name" value="FAD-bd_PCMH-like_sf"/>
</dbReference>
<dbReference type="PROSITE" id="PS51371">
    <property type="entry name" value="CBS"/>
    <property type="match status" value="2"/>
</dbReference>
<evidence type="ECO:0000256" key="9">
    <source>
        <dbReference type="PROSITE-ProRule" id="PRU00703"/>
    </source>
</evidence>
<keyword evidence="3" id="KW-1003">Cell membrane</keyword>
<feature type="transmembrane region" description="Helical" evidence="11">
    <location>
        <begin position="110"/>
        <end position="131"/>
    </location>
</feature>
<dbReference type="SUPFAM" id="SSF56176">
    <property type="entry name" value="FAD-binding/transporter-associated domain-like"/>
    <property type="match status" value="1"/>
</dbReference>
<keyword evidence="8 10" id="KW-0472">Membrane</keyword>
<dbReference type="PANTHER" id="PTHR43099">
    <property type="entry name" value="UPF0053 PROTEIN YRKA"/>
    <property type="match status" value="1"/>
</dbReference>
<keyword evidence="4 10" id="KW-0812">Transmembrane</keyword>
<dbReference type="GO" id="GO:0005886">
    <property type="term" value="C:plasma membrane"/>
    <property type="evidence" value="ECO:0007669"/>
    <property type="project" value="UniProtKB-SubCell"/>
</dbReference>
<sequence>MSSSEITGNFIIILITFIFAFFCVAAEFALVQTRPSQLEDAIEKGNGNIAKLKRSLNMVNNLNEYLSTTQVGTSIAGIILGWIGESTIEYLLVDLFGLVHLSNNGNGMHIIGSIIGVLLLTYFEVVLTEIVPKNISIDKPMQMLMLVVTPLKAFHTIAYPFVWLLNSSSNGIVRLIGLQPADSENEVFSQSEILSLSKSSIQGGDMDQNDVALMERAFELNDKVAKDIMVDRTSLYVVDITDKVSDVIKDYLQQGFSRFPVVADNDKDKVLGYVYAYDIVRQNQVDGSVGISRILRSVNTVPETMPIQDILSKMIKKQTPIVIVVDEYGGTSGIVTDKDIYEELFGTVKDEIDVVSDEYIVQNDDKSFNVSGKTTLYDFERYFRTDIKAFQESDIITVGGYILDKLPNIGQDSEFDLDNFHFRVAEFDHGFADWFKVTINNKEVARQDNLASLTTIDDLDEDKDKSDNNKNEENK</sequence>
<keyword evidence="6 10" id="KW-1133">Transmembrane helix</keyword>
<dbReference type="InterPro" id="IPR002550">
    <property type="entry name" value="CNNM"/>
</dbReference>
<keyword evidence="5" id="KW-0677">Repeat</keyword>
<dbReference type="Pfam" id="PF03471">
    <property type="entry name" value="CorC_HlyC"/>
    <property type="match status" value="1"/>
</dbReference>
<keyword evidence="7 9" id="KW-0129">CBS domain</keyword>
<dbReference type="InterPro" id="IPR000644">
    <property type="entry name" value="CBS_dom"/>
</dbReference>
<gene>
    <name evidence="14" type="ORF">ABM34_11140</name>
</gene>
<dbReference type="SMART" id="SM01091">
    <property type="entry name" value="CorC_HlyC"/>
    <property type="match status" value="1"/>
</dbReference>
<evidence type="ECO:0000256" key="7">
    <source>
        <dbReference type="ARBA" id="ARBA00023122"/>
    </source>
</evidence>
<dbReference type="KEGG" id="lgn:ABM34_11140"/>
<dbReference type="Gene3D" id="3.30.465.10">
    <property type="match status" value="1"/>
</dbReference>